<feature type="signal peptide" evidence="1">
    <location>
        <begin position="1"/>
        <end position="31"/>
    </location>
</feature>
<keyword evidence="4" id="KW-1185">Reference proteome</keyword>
<organism evidence="3 4">
    <name type="scientific">Neptunomonas marina</name>
    <dbReference type="NCBI Taxonomy" id="1815562"/>
    <lineage>
        <taxon>Bacteria</taxon>
        <taxon>Pseudomonadati</taxon>
        <taxon>Pseudomonadota</taxon>
        <taxon>Gammaproteobacteria</taxon>
        <taxon>Oceanospirillales</taxon>
        <taxon>Oceanospirillaceae</taxon>
        <taxon>Neptunomonas</taxon>
    </lineage>
</organism>
<dbReference type="AlphaFoldDB" id="A0A437QAZ3"/>
<feature type="domain" description="BON" evidence="2">
    <location>
        <begin position="118"/>
        <end position="186"/>
    </location>
</feature>
<feature type="chain" id="PRO_5019168537" evidence="1">
    <location>
        <begin position="32"/>
        <end position="272"/>
    </location>
</feature>
<dbReference type="PROSITE" id="PS50914">
    <property type="entry name" value="BON"/>
    <property type="match status" value="3"/>
</dbReference>
<feature type="domain" description="BON" evidence="2">
    <location>
        <begin position="204"/>
        <end position="272"/>
    </location>
</feature>
<dbReference type="Proteomes" id="UP000282818">
    <property type="component" value="Unassembled WGS sequence"/>
</dbReference>
<dbReference type="PANTHER" id="PTHR34606:SF15">
    <property type="entry name" value="BON DOMAIN-CONTAINING PROTEIN"/>
    <property type="match status" value="1"/>
</dbReference>
<dbReference type="InterPro" id="IPR014004">
    <property type="entry name" value="Transpt-assoc_nodulatn_dom_bac"/>
</dbReference>
<sequence>MTETITEFIMNTKKTLLALTLSTMIAAPAFANTWKGEAKDAWLDGKVETALMMNGQINNFEIDTNVENSVVYLSGEVDNNTEKKLAGKLAANVDGITDVNNKIVVMKPQGETWEGQARDAWIDGRVETALMFDTDINSFAIDTDVHEGAVTLTGKVDSDAKKKLAGRIAADIDGVRSVTNNISVEKDYQASQATEGGKFARKMQDIAVTAGLNIEYAAQSELEATAIDVDTNQGVVTLTGKVDNETAKSLAVEIARGYEGVTSVEDNLNVTK</sequence>
<evidence type="ECO:0000259" key="2">
    <source>
        <dbReference type="PROSITE" id="PS50914"/>
    </source>
</evidence>
<dbReference type="InterPro" id="IPR007055">
    <property type="entry name" value="BON_dom"/>
</dbReference>
<dbReference type="Pfam" id="PF04972">
    <property type="entry name" value="BON"/>
    <property type="match status" value="3"/>
</dbReference>
<dbReference type="Gene3D" id="3.30.1340.30">
    <property type="match status" value="3"/>
</dbReference>
<evidence type="ECO:0000313" key="4">
    <source>
        <dbReference type="Proteomes" id="UP000282818"/>
    </source>
</evidence>
<name>A0A437QAZ3_9GAMM</name>
<proteinExistence type="predicted"/>
<comment type="caution">
    <text evidence="3">The sequence shown here is derived from an EMBL/GenBank/DDBJ whole genome shotgun (WGS) entry which is preliminary data.</text>
</comment>
<accession>A0A437QAZ3</accession>
<dbReference type="SMART" id="SM00749">
    <property type="entry name" value="BON"/>
    <property type="match status" value="3"/>
</dbReference>
<keyword evidence="1" id="KW-0732">Signal</keyword>
<feature type="domain" description="BON" evidence="2">
    <location>
        <begin position="39"/>
        <end position="107"/>
    </location>
</feature>
<gene>
    <name evidence="3" type="ORF">EOE65_07025</name>
</gene>
<reference evidence="3 4" key="1">
    <citation type="submission" date="2019-01" db="EMBL/GenBank/DDBJ databases">
        <authorList>
            <person name="Chen W.-M."/>
        </authorList>
    </citation>
    <scope>NUCLEOTIDE SEQUENCE [LARGE SCALE GENOMIC DNA]</scope>
    <source>
        <strain evidence="3 4">HPM-16</strain>
    </source>
</reference>
<evidence type="ECO:0000313" key="3">
    <source>
        <dbReference type="EMBL" id="RVU31724.1"/>
    </source>
</evidence>
<dbReference type="PANTHER" id="PTHR34606">
    <property type="entry name" value="BON DOMAIN-CONTAINING PROTEIN"/>
    <property type="match status" value="1"/>
</dbReference>
<evidence type="ECO:0000256" key="1">
    <source>
        <dbReference type="SAM" id="SignalP"/>
    </source>
</evidence>
<dbReference type="EMBL" id="SACQ01000002">
    <property type="protein sequence ID" value="RVU31724.1"/>
    <property type="molecule type" value="Genomic_DNA"/>
</dbReference>
<protein>
    <submittedName>
        <fullName evidence="3">BON domain-containing protein</fullName>
    </submittedName>
</protein>
<dbReference type="InterPro" id="IPR051686">
    <property type="entry name" value="Lipoprotein_DolP"/>
</dbReference>